<dbReference type="EMBL" id="VSSQ01015561">
    <property type="protein sequence ID" value="MPM56058.1"/>
    <property type="molecule type" value="Genomic_DNA"/>
</dbReference>
<dbReference type="AlphaFoldDB" id="A0A645ATG9"/>
<evidence type="ECO:0000313" key="2">
    <source>
        <dbReference type="EMBL" id="MPM56058.1"/>
    </source>
</evidence>
<protein>
    <submittedName>
        <fullName evidence="2">Uncharacterized protein</fullName>
    </submittedName>
</protein>
<accession>A0A645ATG9</accession>
<organism evidence="2">
    <name type="scientific">bioreactor metagenome</name>
    <dbReference type="NCBI Taxonomy" id="1076179"/>
    <lineage>
        <taxon>unclassified sequences</taxon>
        <taxon>metagenomes</taxon>
        <taxon>ecological metagenomes</taxon>
    </lineage>
</organism>
<sequence length="83" mass="9776">MFYHHVRSYEDSPVENEKREERQAEVDEMKRRTGKGSFNVCRFSLRISLLHWSGSFQKAGRMDGNMRPAAKRLFSAISELRLL</sequence>
<feature type="compositionally biased region" description="Basic and acidic residues" evidence="1">
    <location>
        <begin position="7"/>
        <end position="30"/>
    </location>
</feature>
<proteinExistence type="predicted"/>
<reference evidence="2" key="1">
    <citation type="submission" date="2019-08" db="EMBL/GenBank/DDBJ databases">
        <authorList>
            <person name="Kucharzyk K."/>
            <person name="Murdoch R.W."/>
            <person name="Higgins S."/>
            <person name="Loffler F."/>
        </authorList>
    </citation>
    <scope>NUCLEOTIDE SEQUENCE</scope>
</reference>
<evidence type="ECO:0000256" key="1">
    <source>
        <dbReference type="SAM" id="MobiDB-lite"/>
    </source>
</evidence>
<comment type="caution">
    <text evidence="2">The sequence shown here is derived from an EMBL/GenBank/DDBJ whole genome shotgun (WGS) entry which is preliminary data.</text>
</comment>
<name>A0A645ATG9_9ZZZZ</name>
<gene>
    <name evidence="2" type="ORF">SDC9_102857</name>
</gene>
<feature type="region of interest" description="Disordered" evidence="1">
    <location>
        <begin position="1"/>
        <end position="30"/>
    </location>
</feature>